<keyword evidence="4" id="KW-0963">Cytoplasm</keyword>
<evidence type="ECO:0000256" key="2">
    <source>
        <dbReference type="ARBA" id="ARBA00022695"/>
    </source>
</evidence>
<dbReference type="PANTHER" id="PTHR42866">
    <property type="entry name" value="3-DEOXY-MANNO-OCTULOSONATE CYTIDYLYLTRANSFERASE"/>
    <property type="match status" value="1"/>
</dbReference>
<comment type="function">
    <text evidence="4">Activates KDO (a required 8-carbon sugar) for incorporation into bacterial lipopolysaccharide in Gram-negative bacteria.</text>
</comment>
<dbReference type="Gene3D" id="3.90.550.10">
    <property type="entry name" value="Spore Coat Polysaccharide Biosynthesis Protein SpsA, Chain A"/>
    <property type="match status" value="1"/>
</dbReference>
<dbReference type="GO" id="GO:0008690">
    <property type="term" value="F:3-deoxy-manno-octulosonate cytidylyltransferase activity"/>
    <property type="evidence" value="ECO:0007669"/>
    <property type="project" value="UniProtKB-EC"/>
</dbReference>
<proteinExistence type="inferred from homology"/>
<dbReference type="NCBIfam" id="NF003950">
    <property type="entry name" value="PRK05450.1-3"/>
    <property type="match status" value="1"/>
</dbReference>
<evidence type="ECO:0000313" key="6">
    <source>
        <dbReference type="Proteomes" id="UP000619838"/>
    </source>
</evidence>
<dbReference type="HAMAP" id="MF_00057">
    <property type="entry name" value="KdsB"/>
    <property type="match status" value="1"/>
</dbReference>
<dbReference type="PANTHER" id="PTHR42866:SF2">
    <property type="entry name" value="3-DEOXY-MANNO-OCTULOSONATE CYTIDYLYLTRANSFERASE, MITOCHONDRIAL"/>
    <property type="match status" value="1"/>
</dbReference>
<dbReference type="EMBL" id="JADGII010000001">
    <property type="protein sequence ID" value="MBF0635600.1"/>
    <property type="molecule type" value="Genomic_DNA"/>
</dbReference>
<gene>
    <name evidence="4 5" type="primary">kdsB</name>
    <name evidence="5" type="ORF">INT08_00195</name>
</gene>
<comment type="caution">
    <text evidence="5">The sequence shown here is derived from an EMBL/GenBank/DDBJ whole genome shotgun (WGS) entry which is preliminary data.</text>
</comment>
<sequence>MNTVVLIPARLNSSRLKKKMLADLEGAPLIVRTWQQARKASGVSRVVIATDSEEIAGVMSSCGAEVVMTSSAARCGTDRIAEASAGIDADLFINLQGDEPLIDPTNVELLMRPFREPGPPDCATLVYQVLPEDYAVLEDPNTVKVVMDRNGDALYFSRSPLPYQRQTNASTRCYRHIGIYAFTASALRSFASLGPSMLEEAESLEQLRLIEHGMRIRCVETAVDMPGVNTHEDLELVRQLYRSRSAAR</sequence>
<name>A0ABR9XNQ5_9CHLB</name>
<dbReference type="EC" id="2.7.7.38" evidence="4"/>
<accession>A0ABR9XNQ5</accession>
<comment type="subcellular location">
    <subcellularLocation>
        <location evidence="4">Cytoplasm</location>
    </subcellularLocation>
</comment>
<dbReference type="SUPFAM" id="SSF53448">
    <property type="entry name" value="Nucleotide-diphospho-sugar transferases"/>
    <property type="match status" value="1"/>
</dbReference>
<keyword evidence="2 4" id="KW-0548">Nucleotidyltransferase</keyword>
<comment type="similarity">
    <text evidence="4">Belongs to the KdsB family.</text>
</comment>
<keyword evidence="1 4" id="KW-0808">Transferase</keyword>
<keyword evidence="6" id="KW-1185">Reference proteome</keyword>
<dbReference type="Pfam" id="PF02348">
    <property type="entry name" value="CTP_transf_3"/>
    <property type="match status" value="1"/>
</dbReference>
<dbReference type="InterPro" id="IPR004528">
    <property type="entry name" value="KdsB"/>
</dbReference>
<dbReference type="Proteomes" id="UP000619838">
    <property type="component" value="Unassembled WGS sequence"/>
</dbReference>
<organism evidence="5 6">
    <name type="scientific">Prosthecochloris ethylica</name>
    <dbReference type="NCBI Taxonomy" id="2743976"/>
    <lineage>
        <taxon>Bacteria</taxon>
        <taxon>Pseudomonadati</taxon>
        <taxon>Chlorobiota</taxon>
        <taxon>Chlorobiia</taxon>
        <taxon>Chlorobiales</taxon>
        <taxon>Chlorobiaceae</taxon>
        <taxon>Prosthecochloris</taxon>
    </lineage>
</organism>
<evidence type="ECO:0000313" key="5">
    <source>
        <dbReference type="EMBL" id="MBF0635600.1"/>
    </source>
</evidence>
<protein>
    <recommendedName>
        <fullName evidence="4">3-deoxy-manno-octulosonate cytidylyltransferase</fullName>
        <ecNumber evidence="4">2.7.7.38</ecNumber>
    </recommendedName>
    <alternativeName>
        <fullName evidence="4">CMP-2-keto-3-deoxyoctulosonic acid synthase</fullName>
        <shortName evidence="4">CKS</shortName>
        <shortName evidence="4">CMP-KDO synthase</shortName>
    </alternativeName>
</protein>
<dbReference type="InterPro" id="IPR003329">
    <property type="entry name" value="Cytidylyl_trans"/>
</dbReference>
<keyword evidence="3 4" id="KW-0448">Lipopolysaccharide biosynthesis</keyword>
<evidence type="ECO:0000256" key="1">
    <source>
        <dbReference type="ARBA" id="ARBA00022679"/>
    </source>
</evidence>
<dbReference type="NCBIfam" id="NF003952">
    <property type="entry name" value="PRK05450.1-5"/>
    <property type="match status" value="1"/>
</dbReference>
<dbReference type="CDD" id="cd02517">
    <property type="entry name" value="CMP-KDO-Synthetase"/>
    <property type="match status" value="1"/>
</dbReference>
<dbReference type="RefSeq" id="WP_114607709.1">
    <property type="nucleotide sequence ID" value="NZ_JABVZQ010000002.1"/>
</dbReference>
<comment type="pathway">
    <text evidence="4">Nucleotide-sugar biosynthesis; CMP-3-deoxy-D-manno-octulosonate biosynthesis; CMP-3-deoxy-D-manno-octulosonate from 3-deoxy-D-manno-octulosonate and CTP: step 1/1.</text>
</comment>
<reference evidence="5 6" key="1">
    <citation type="journal article" date="2020" name="Microorganisms">
        <title>Simultaneous Genome Sequencing of Prosthecochloris ethylica and Desulfuromonas acetoxidans within a Syntrophic Mixture Reveals Unique Pili and Protein Interactions.</title>
        <authorList>
            <person name="Kyndt J.A."/>
            <person name="Van Beeumen J.J."/>
            <person name="Meyer T.E."/>
        </authorList>
    </citation>
    <scope>NUCLEOTIDE SEQUENCE [LARGE SCALE GENOMIC DNA]</scope>
    <source>
        <strain evidence="5 6">N3</strain>
    </source>
</reference>
<evidence type="ECO:0000256" key="4">
    <source>
        <dbReference type="HAMAP-Rule" id="MF_00057"/>
    </source>
</evidence>
<dbReference type="NCBIfam" id="TIGR00466">
    <property type="entry name" value="kdsB"/>
    <property type="match status" value="1"/>
</dbReference>
<dbReference type="InterPro" id="IPR029044">
    <property type="entry name" value="Nucleotide-diphossugar_trans"/>
</dbReference>
<comment type="catalytic activity">
    <reaction evidence="4">
        <text>3-deoxy-alpha-D-manno-oct-2-ulosonate + CTP = CMP-3-deoxy-beta-D-manno-octulosonate + diphosphate</text>
        <dbReference type="Rhea" id="RHEA:23448"/>
        <dbReference type="ChEBI" id="CHEBI:33019"/>
        <dbReference type="ChEBI" id="CHEBI:37563"/>
        <dbReference type="ChEBI" id="CHEBI:85986"/>
        <dbReference type="ChEBI" id="CHEBI:85987"/>
        <dbReference type="EC" id="2.7.7.38"/>
    </reaction>
</comment>
<dbReference type="NCBIfam" id="NF009905">
    <property type="entry name" value="PRK13368.1"/>
    <property type="match status" value="1"/>
</dbReference>
<evidence type="ECO:0000256" key="3">
    <source>
        <dbReference type="ARBA" id="ARBA00022985"/>
    </source>
</evidence>